<dbReference type="AlphaFoldDB" id="A0A0N4ZU62"/>
<keyword evidence="6 11" id="KW-1133">Transmembrane helix</keyword>
<feature type="repeat" description="Solcar" evidence="9">
    <location>
        <begin position="102"/>
        <end position="181"/>
    </location>
</feature>
<dbReference type="Pfam" id="PF00153">
    <property type="entry name" value="Mito_carr"/>
    <property type="match status" value="3"/>
</dbReference>
<dbReference type="Proteomes" id="UP000038045">
    <property type="component" value="Unplaced"/>
</dbReference>
<evidence type="ECO:0000313" key="13">
    <source>
        <dbReference type="WBParaSite" id="PTRK_0001212800.1"/>
    </source>
</evidence>
<evidence type="ECO:0000313" key="12">
    <source>
        <dbReference type="Proteomes" id="UP000038045"/>
    </source>
</evidence>
<keyword evidence="4 9" id="KW-0812">Transmembrane</keyword>
<sequence length="280" mass="30370">MDLDALYVNSVSGAFGATGAAIVGLPFDTVKTRLQASQKGEFKSPLDCLKKTISHEGVKGLFRGAIPIITASAPTYSFHYVVNQQTVAFFANGKKENLPIWKELICGGIAGASICGILTPGERLKCYMQVRTDKISVYKALKNVVSTDGLLSLFKGFNATLLREVPMGAGYYATYNILRNQITEDNKRPPLWKVLIVGSLAGACGWTCGMPGDVIKSRIQSSIGSKSNTKILVVAKELYKTNGLRGFFIGYLPVLLRSMPVNAVFFAFCETAKSLIFNQT</sequence>
<feature type="repeat" description="Solcar" evidence="9">
    <location>
        <begin position="189"/>
        <end position="275"/>
    </location>
</feature>
<evidence type="ECO:0000256" key="2">
    <source>
        <dbReference type="ARBA" id="ARBA00006375"/>
    </source>
</evidence>
<keyword evidence="3 10" id="KW-0813">Transport</keyword>
<dbReference type="WBParaSite" id="PTRK_0001212800.1">
    <property type="protein sequence ID" value="PTRK_0001212800.1"/>
    <property type="gene ID" value="PTRK_0001212800"/>
</dbReference>
<evidence type="ECO:0000256" key="11">
    <source>
        <dbReference type="SAM" id="Phobius"/>
    </source>
</evidence>
<dbReference type="STRING" id="131310.A0A0N4ZU62"/>
<name>A0A0N4ZU62_PARTI</name>
<accession>A0A0N4ZU62</accession>
<keyword evidence="8 9" id="KW-0472">Membrane</keyword>
<evidence type="ECO:0000256" key="5">
    <source>
        <dbReference type="ARBA" id="ARBA00022737"/>
    </source>
</evidence>
<keyword evidence="12" id="KW-1185">Reference proteome</keyword>
<comment type="similarity">
    <text evidence="2 10">Belongs to the mitochondrial carrier (TC 2.A.29) family.</text>
</comment>
<reference evidence="13" key="1">
    <citation type="submission" date="2017-02" db="UniProtKB">
        <authorList>
            <consortium name="WormBaseParasite"/>
        </authorList>
    </citation>
    <scope>IDENTIFICATION</scope>
</reference>
<dbReference type="InterPro" id="IPR050567">
    <property type="entry name" value="Mitochondrial_Carrier"/>
</dbReference>
<evidence type="ECO:0000256" key="3">
    <source>
        <dbReference type="ARBA" id="ARBA00022448"/>
    </source>
</evidence>
<dbReference type="GO" id="GO:0000064">
    <property type="term" value="F:L-ornithine transmembrane transporter activity"/>
    <property type="evidence" value="ECO:0007669"/>
    <property type="project" value="TreeGrafter"/>
</dbReference>
<keyword evidence="5" id="KW-0677">Repeat</keyword>
<evidence type="ECO:0000256" key="4">
    <source>
        <dbReference type="ARBA" id="ARBA00022692"/>
    </source>
</evidence>
<evidence type="ECO:0000256" key="8">
    <source>
        <dbReference type="ARBA" id="ARBA00023136"/>
    </source>
</evidence>
<comment type="subcellular location">
    <subcellularLocation>
        <location evidence="1">Mitochondrion membrane</location>
        <topology evidence="1">Multi-pass membrane protein</topology>
    </subcellularLocation>
</comment>
<protein>
    <submittedName>
        <fullName evidence="13">Mitochondrial carrier protein</fullName>
    </submittedName>
</protein>
<evidence type="ECO:0000256" key="6">
    <source>
        <dbReference type="ARBA" id="ARBA00022989"/>
    </source>
</evidence>
<evidence type="ECO:0000256" key="9">
    <source>
        <dbReference type="PROSITE-ProRule" id="PRU00282"/>
    </source>
</evidence>
<proteinExistence type="inferred from homology"/>
<feature type="repeat" description="Solcar" evidence="9">
    <location>
        <begin position="4"/>
        <end position="89"/>
    </location>
</feature>
<dbReference type="PROSITE" id="PS50920">
    <property type="entry name" value="SOLCAR"/>
    <property type="match status" value="3"/>
</dbReference>
<dbReference type="GO" id="GO:0031966">
    <property type="term" value="C:mitochondrial membrane"/>
    <property type="evidence" value="ECO:0007669"/>
    <property type="project" value="UniProtKB-SubCell"/>
</dbReference>
<dbReference type="PANTHER" id="PTHR45624:SF12">
    <property type="entry name" value="MITOCHONDRIAL ORNITHINE TRANSPORTER 1"/>
    <property type="match status" value="1"/>
</dbReference>
<dbReference type="Gene3D" id="1.50.40.10">
    <property type="entry name" value="Mitochondrial carrier domain"/>
    <property type="match status" value="2"/>
</dbReference>
<evidence type="ECO:0000256" key="7">
    <source>
        <dbReference type="ARBA" id="ARBA00023128"/>
    </source>
</evidence>
<dbReference type="SUPFAM" id="SSF103506">
    <property type="entry name" value="Mitochondrial carrier"/>
    <property type="match status" value="1"/>
</dbReference>
<evidence type="ECO:0000256" key="1">
    <source>
        <dbReference type="ARBA" id="ARBA00004225"/>
    </source>
</evidence>
<evidence type="ECO:0000256" key="10">
    <source>
        <dbReference type="RuleBase" id="RU000488"/>
    </source>
</evidence>
<keyword evidence="7" id="KW-0496">Mitochondrion</keyword>
<feature type="transmembrane region" description="Helical" evidence="11">
    <location>
        <begin position="6"/>
        <end position="27"/>
    </location>
</feature>
<dbReference type="GO" id="GO:1990575">
    <property type="term" value="P:mitochondrial L-ornithine transmembrane transport"/>
    <property type="evidence" value="ECO:0007669"/>
    <property type="project" value="TreeGrafter"/>
</dbReference>
<dbReference type="InterPro" id="IPR023395">
    <property type="entry name" value="MCP_dom_sf"/>
</dbReference>
<organism evidence="12 13">
    <name type="scientific">Parastrongyloides trichosuri</name>
    <name type="common">Possum-specific nematode worm</name>
    <dbReference type="NCBI Taxonomy" id="131310"/>
    <lineage>
        <taxon>Eukaryota</taxon>
        <taxon>Metazoa</taxon>
        <taxon>Ecdysozoa</taxon>
        <taxon>Nematoda</taxon>
        <taxon>Chromadorea</taxon>
        <taxon>Rhabditida</taxon>
        <taxon>Tylenchina</taxon>
        <taxon>Panagrolaimomorpha</taxon>
        <taxon>Strongyloidoidea</taxon>
        <taxon>Strongyloididae</taxon>
        <taxon>Parastrongyloides</taxon>
    </lineage>
</organism>
<dbReference type="InterPro" id="IPR018108">
    <property type="entry name" value="MCP_transmembrane"/>
</dbReference>
<dbReference type="PANTHER" id="PTHR45624">
    <property type="entry name" value="MITOCHONDRIAL BASIC AMINO ACIDS TRANSPORTER-RELATED"/>
    <property type="match status" value="1"/>
</dbReference>